<accession>A0A1X9PY58</accession>
<evidence type="ECO:0000256" key="5">
    <source>
        <dbReference type="ARBA" id="ARBA00022692"/>
    </source>
</evidence>
<feature type="transmembrane region" description="Helical" evidence="13">
    <location>
        <begin position="25"/>
        <end position="45"/>
    </location>
</feature>
<dbReference type="EMBL" id="KY696659">
    <property type="protein sequence ID" value="ARQ03280.1"/>
    <property type="molecule type" value="Genomic_RNA"/>
</dbReference>
<evidence type="ECO:0000256" key="3">
    <source>
        <dbReference type="ARBA" id="ARBA00013812"/>
    </source>
</evidence>
<comment type="subcellular location">
    <subcellularLocation>
        <location evidence="1">Host endoplasmic reticulum membrane</location>
    </subcellularLocation>
</comment>
<evidence type="ECO:0000256" key="9">
    <source>
        <dbReference type="ARBA" id="ARBA00023136"/>
    </source>
</evidence>
<comment type="function">
    <text evidence="11">Plays a role in viral cell-to-cell propagation, by facilitating genome transport to neighboring plant cells through plasmosdesmata. May induce the formation of granular vesicles derived from the Endoplasmic reticulum, which align on actin filaments.</text>
</comment>
<reference evidence="14" key="1">
    <citation type="journal article" date="2017" name="PLoS ONE">
        <title>Alfalfa virus S, a new species in the family Alphaflexiviridae.</title>
        <authorList>
            <person name="Nemchinov L.G."/>
            <person name="Grinstead S.C."/>
            <person name="Mollov D.S."/>
        </authorList>
    </citation>
    <scope>NUCLEOTIDE SEQUENCE [LARGE SCALE GENOMIC DNA]</scope>
    <source>
        <strain evidence="14">98.3A</strain>
    </source>
</reference>
<evidence type="ECO:0000256" key="2">
    <source>
        <dbReference type="ARBA" id="ARBA00010355"/>
    </source>
</evidence>
<dbReference type="Pfam" id="PF02495">
    <property type="entry name" value="TGBp3"/>
    <property type="match status" value="1"/>
</dbReference>
<evidence type="ECO:0000256" key="4">
    <source>
        <dbReference type="ARBA" id="ARBA00022448"/>
    </source>
</evidence>
<keyword evidence="6" id="KW-1043">Host membrane</keyword>
<dbReference type="GO" id="GO:0044167">
    <property type="term" value="C:host cell endoplasmic reticulum membrane"/>
    <property type="evidence" value="ECO:0007669"/>
    <property type="project" value="UniProtKB-SubCell"/>
</dbReference>
<dbReference type="Proteomes" id="UP000201462">
    <property type="component" value="Segment"/>
</dbReference>
<evidence type="ECO:0000256" key="8">
    <source>
        <dbReference type="ARBA" id="ARBA00023031"/>
    </source>
</evidence>
<keyword evidence="9 13" id="KW-0472">Membrane</keyword>
<dbReference type="KEGG" id="vg:32878572"/>
<evidence type="ECO:0000256" key="10">
    <source>
        <dbReference type="ARBA" id="ARBA00023184"/>
    </source>
</evidence>
<comment type="similarity">
    <text evidence="2">Belongs to the Tymovirales TGBp3 protein family.</text>
</comment>
<evidence type="ECO:0000256" key="6">
    <source>
        <dbReference type="ARBA" id="ARBA00022870"/>
    </source>
</evidence>
<evidence type="ECO:0000256" key="12">
    <source>
        <dbReference type="ARBA" id="ARBA00033148"/>
    </source>
</evidence>
<evidence type="ECO:0000313" key="14">
    <source>
        <dbReference type="EMBL" id="ARQ03280.1"/>
    </source>
</evidence>
<protein>
    <recommendedName>
        <fullName evidence="3">Movement protein TGBp3</fullName>
    </recommendedName>
    <alternativeName>
        <fullName evidence="12">Triple gene block 3 protein</fullName>
    </alternativeName>
</protein>
<keyword evidence="8" id="KW-0916">Viral movement protein</keyword>
<dbReference type="GeneID" id="32878572"/>
<evidence type="ECO:0000256" key="1">
    <source>
        <dbReference type="ARBA" id="ARBA00004625"/>
    </source>
</evidence>
<sequence length="98" mass="10425">MQAPELVHTHASTSCQQSPWYSSPWALLLVSGLSALLVLAAANYFNSLPGSHSCLLTITGHSVSVSGCENHDVPAIIQSFAWSGHAFNRQLPGVIHSD</sequence>
<dbReference type="InterPro" id="IPR003411">
    <property type="entry name" value="TGBp3"/>
</dbReference>
<keyword evidence="4" id="KW-0813">Transport</keyword>
<keyword evidence="7 13" id="KW-1133">Transmembrane helix</keyword>
<evidence type="ECO:0000313" key="15">
    <source>
        <dbReference type="Proteomes" id="UP000201462"/>
    </source>
</evidence>
<evidence type="ECO:0000256" key="11">
    <source>
        <dbReference type="ARBA" id="ARBA00025270"/>
    </source>
</evidence>
<name>A0A1X9PY58_9VIRU</name>
<keyword evidence="5 13" id="KW-0812">Transmembrane</keyword>
<organism evidence="14">
    <name type="scientific">Allexivirus sigmamedicagonis</name>
    <dbReference type="NCBI Taxonomy" id="1985968"/>
    <lineage>
        <taxon>Viruses</taxon>
        <taxon>Riboviria</taxon>
        <taxon>Orthornavirae</taxon>
        <taxon>Kitrinoviricota</taxon>
        <taxon>Alsuviricetes</taxon>
        <taxon>Tymovirales</taxon>
        <taxon>Alphaflexiviridae</taxon>
        <taxon>Allexivirus</taxon>
    </lineage>
</organism>
<proteinExistence type="inferred from homology"/>
<keyword evidence="15" id="KW-1185">Reference proteome</keyword>
<evidence type="ECO:0000256" key="7">
    <source>
        <dbReference type="ARBA" id="ARBA00022989"/>
    </source>
</evidence>
<dbReference type="RefSeq" id="YP_009362671.1">
    <property type="nucleotide sequence ID" value="NC_034622.1"/>
</dbReference>
<evidence type="ECO:0000256" key="13">
    <source>
        <dbReference type="SAM" id="Phobius"/>
    </source>
</evidence>
<dbReference type="GO" id="GO:0046740">
    <property type="term" value="P:transport of virus in host, cell to cell"/>
    <property type="evidence" value="ECO:0007669"/>
    <property type="project" value="UniProtKB-KW"/>
</dbReference>
<keyword evidence="10" id="KW-1038">Host endoplasmic reticulum</keyword>